<organism evidence="2 3">
    <name type="scientific">Mariprofundus ferrinatatus</name>
    <dbReference type="NCBI Taxonomy" id="1921087"/>
    <lineage>
        <taxon>Bacteria</taxon>
        <taxon>Pseudomonadati</taxon>
        <taxon>Pseudomonadota</taxon>
        <taxon>Candidatius Mariprofundia</taxon>
        <taxon>Mariprofundales</taxon>
        <taxon>Mariprofundaceae</taxon>
        <taxon>Mariprofundus</taxon>
    </lineage>
</organism>
<proteinExistence type="predicted"/>
<dbReference type="Pfam" id="PF04338">
    <property type="entry name" value="DUF481"/>
    <property type="match status" value="1"/>
</dbReference>
<dbReference type="InterPro" id="IPR007433">
    <property type="entry name" value="DUF481"/>
</dbReference>
<gene>
    <name evidence="2" type="ORF">Ga0123462_0179</name>
</gene>
<dbReference type="EMBL" id="CP018800">
    <property type="protein sequence ID" value="ATX81057.1"/>
    <property type="molecule type" value="Genomic_DNA"/>
</dbReference>
<dbReference type="AlphaFoldDB" id="A0A2K8L199"/>
<sequence>MMKKTVIPFLSIMMISPIAAIAEEEASAWKNNVELGAVQTSGNTQTLTVNAKAKSVHDGEIVRSTLTGSANNSTDRNRTTAETYKASLQEDWKFSERGYVFGRLGFESDRFAGFRSRFSETVGYGRDLVKTDALLWKFELGGGLRQTRFTDRTKKSEAIIRSATGLNWKVSDSALFTQEISTEGGKSGWATESITGLQHALNSHLSSKIAVKLEHNSKVPAGIKKLDVETAITLVVNF</sequence>
<evidence type="ECO:0000313" key="3">
    <source>
        <dbReference type="Proteomes" id="UP000231637"/>
    </source>
</evidence>
<reference evidence="2 3" key="1">
    <citation type="submission" date="2016-12" db="EMBL/GenBank/DDBJ databases">
        <title>Isolation and genomic insights into novel planktonic Zetaproteobacteria from stratified waters of the Chesapeake Bay.</title>
        <authorList>
            <person name="McAllister S.M."/>
            <person name="Kato S."/>
            <person name="Chan C.S."/>
            <person name="Chiu B.K."/>
            <person name="Field E.K."/>
        </authorList>
    </citation>
    <scope>NUCLEOTIDE SEQUENCE [LARGE SCALE GENOMIC DNA]</scope>
    <source>
        <strain evidence="2 3">CP-8</strain>
    </source>
</reference>
<name>A0A2K8L199_9PROT</name>
<evidence type="ECO:0000313" key="2">
    <source>
        <dbReference type="EMBL" id="ATX81057.1"/>
    </source>
</evidence>
<dbReference type="RefSeq" id="WP_232726483.1">
    <property type="nucleotide sequence ID" value="NZ_CP018800.1"/>
</dbReference>
<keyword evidence="1" id="KW-0732">Signal</keyword>
<accession>A0A2K8L199</accession>
<dbReference type="Proteomes" id="UP000231637">
    <property type="component" value="Chromosome"/>
</dbReference>
<keyword evidence="3" id="KW-1185">Reference proteome</keyword>
<feature type="signal peptide" evidence="1">
    <location>
        <begin position="1"/>
        <end position="22"/>
    </location>
</feature>
<feature type="chain" id="PRO_5014804225" evidence="1">
    <location>
        <begin position="23"/>
        <end position="238"/>
    </location>
</feature>
<dbReference type="KEGG" id="mfn:Ga0123462_0179"/>
<evidence type="ECO:0000256" key="1">
    <source>
        <dbReference type="SAM" id="SignalP"/>
    </source>
</evidence>
<protein>
    <submittedName>
        <fullName evidence="2">Putative salt-induced outer membrane protein</fullName>
    </submittedName>
</protein>